<dbReference type="AlphaFoldDB" id="A0A4R2E6P0"/>
<gene>
    <name evidence="3" type="ORF">CLV25_12013</name>
</gene>
<protein>
    <submittedName>
        <fullName evidence="3">Sugar lactone lactonase YvrE</fullName>
    </submittedName>
</protein>
<dbReference type="Proteomes" id="UP000294830">
    <property type="component" value="Unassembled WGS sequence"/>
</dbReference>
<name>A0A4R2E6P0_9BACT</name>
<dbReference type="InterPro" id="IPR013658">
    <property type="entry name" value="SGL"/>
</dbReference>
<dbReference type="SUPFAM" id="SSF63829">
    <property type="entry name" value="Calcium-dependent phosphotriesterase"/>
    <property type="match status" value="1"/>
</dbReference>
<reference evidence="3 4" key="1">
    <citation type="submission" date="2019-03" db="EMBL/GenBank/DDBJ databases">
        <title>Genomic Encyclopedia of Archaeal and Bacterial Type Strains, Phase II (KMG-II): from individual species to whole genera.</title>
        <authorList>
            <person name="Goeker M."/>
        </authorList>
    </citation>
    <scope>NUCLEOTIDE SEQUENCE [LARGE SCALE GENOMIC DNA]</scope>
    <source>
        <strain evidence="3 4">RL-C</strain>
    </source>
</reference>
<evidence type="ECO:0000313" key="4">
    <source>
        <dbReference type="Proteomes" id="UP000294830"/>
    </source>
</evidence>
<dbReference type="OrthoDB" id="241638at2"/>
<keyword evidence="1" id="KW-0732">Signal</keyword>
<dbReference type="PANTHER" id="PTHR47572">
    <property type="entry name" value="LIPOPROTEIN-RELATED"/>
    <property type="match status" value="1"/>
</dbReference>
<organism evidence="3 4">
    <name type="scientific">Acetobacteroides hydrogenigenes</name>
    <dbReference type="NCBI Taxonomy" id="979970"/>
    <lineage>
        <taxon>Bacteria</taxon>
        <taxon>Pseudomonadati</taxon>
        <taxon>Bacteroidota</taxon>
        <taxon>Bacteroidia</taxon>
        <taxon>Bacteroidales</taxon>
        <taxon>Rikenellaceae</taxon>
        <taxon>Acetobacteroides</taxon>
    </lineage>
</organism>
<dbReference type="InterPro" id="IPR051262">
    <property type="entry name" value="SMP-30/CGR1_Lactonase"/>
</dbReference>
<dbReference type="EMBL" id="SLWB01000020">
    <property type="protein sequence ID" value="TCN62102.1"/>
    <property type="molecule type" value="Genomic_DNA"/>
</dbReference>
<feature type="chain" id="PRO_5021017535" evidence="1">
    <location>
        <begin position="19"/>
        <end position="293"/>
    </location>
</feature>
<feature type="domain" description="SMP-30/Gluconolactonase/LRE-like region" evidence="2">
    <location>
        <begin position="51"/>
        <end position="274"/>
    </location>
</feature>
<evidence type="ECO:0000259" key="2">
    <source>
        <dbReference type="Pfam" id="PF08450"/>
    </source>
</evidence>
<accession>A0A4R2E6P0</accession>
<dbReference type="Gene3D" id="2.120.10.30">
    <property type="entry name" value="TolB, C-terminal domain"/>
    <property type="match status" value="1"/>
</dbReference>
<comment type="caution">
    <text evidence="3">The sequence shown here is derived from an EMBL/GenBank/DDBJ whole genome shotgun (WGS) entry which is preliminary data.</text>
</comment>
<feature type="signal peptide" evidence="1">
    <location>
        <begin position="1"/>
        <end position="18"/>
    </location>
</feature>
<sequence length="293" mass="32417">MQKILLLAALLTSTTAIAQKSESPYQPKDLTAEMVFSKSIEGPAQGPDGILYLVNFERKGTIGQIDKQGTPSLFVNLPEGSTGNGIRFNRKGDMFIADYTGHNILTIQRGSKEVKVFAHEPKMNQPNDVAITSSGILFASDPNWKDNTGNLWRISPKGEVTLLEANMGTTNGVEVSPGNKYLYVNESIQRRIWRYNIDKQGNISNKTLFYTFDDFGMDGMRCDVKGNLYVTRHGKGTVVILSPKGELIREVTMKGKLPSNIAFGGKDGKTCYITLQDRGCVEVFRSEVAGREY</sequence>
<evidence type="ECO:0000313" key="3">
    <source>
        <dbReference type="EMBL" id="TCN62102.1"/>
    </source>
</evidence>
<evidence type="ECO:0000256" key="1">
    <source>
        <dbReference type="SAM" id="SignalP"/>
    </source>
</evidence>
<dbReference type="InterPro" id="IPR011042">
    <property type="entry name" value="6-blade_b-propeller_TolB-like"/>
</dbReference>
<dbReference type="Pfam" id="PF08450">
    <property type="entry name" value="SGL"/>
    <property type="match status" value="1"/>
</dbReference>
<proteinExistence type="predicted"/>
<dbReference type="PANTHER" id="PTHR47572:SF5">
    <property type="entry name" value="BLR2277 PROTEIN"/>
    <property type="match status" value="1"/>
</dbReference>
<keyword evidence="4" id="KW-1185">Reference proteome</keyword>
<dbReference type="RefSeq" id="WP_131840477.1">
    <property type="nucleotide sequence ID" value="NZ_SLWB01000020.1"/>
</dbReference>